<evidence type="ECO:0000256" key="3">
    <source>
        <dbReference type="ARBA" id="ARBA00022475"/>
    </source>
</evidence>
<dbReference type="PANTHER" id="PTHR37937">
    <property type="entry name" value="CONJUGATIVE TRANSFER: DNA TRANSPORT"/>
    <property type="match status" value="1"/>
</dbReference>
<feature type="transmembrane region" description="Helical" evidence="8">
    <location>
        <begin position="20"/>
        <end position="40"/>
    </location>
</feature>
<evidence type="ECO:0000259" key="9">
    <source>
        <dbReference type="Pfam" id="PF12696"/>
    </source>
</evidence>
<dbReference type="AlphaFoldDB" id="F6ESJ1"/>
<dbReference type="HOGENOM" id="CLU_029028_2_0_11"/>
<evidence type="ECO:0000313" key="11">
    <source>
        <dbReference type="Proteomes" id="UP000009235"/>
    </source>
</evidence>
<dbReference type="PANTHER" id="PTHR37937:SF1">
    <property type="entry name" value="CONJUGATIVE TRANSFER: DNA TRANSPORT"/>
    <property type="match status" value="1"/>
</dbReference>
<organism evidence="10 11">
    <name type="scientific">Hoyosella subflava (strain DSM 45089 / JCM 17490 / NBRC 109087 / DQS3-9A1)</name>
    <name type="common">Amycolicicoccus subflavus</name>
    <dbReference type="NCBI Taxonomy" id="443218"/>
    <lineage>
        <taxon>Bacteria</taxon>
        <taxon>Bacillati</taxon>
        <taxon>Actinomycetota</taxon>
        <taxon>Actinomycetes</taxon>
        <taxon>Mycobacteriales</taxon>
        <taxon>Hoyosellaceae</taxon>
        <taxon>Hoyosella</taxon>
    </lineage>
</organism>
<evidence type="ECO:0000256" key="8">
    <source>
        <dbReference type="SAM" id="Phobius"/>
    </source>
</evidence>
<evidence type="ECO:0000256" key="1">
    <source>
        <dbReference type="ARBA" id="ARBA00004651"/>
    </source>
</evidence>
<keyword evidence="11" id="KW-1185">Reference proteome</keyword>
<feature type="region of interest" description="Disordered" evidence="7">
    <location>
        <begin position="597"/>
        <end position="622"/>
    </location>
</feature>
<dbReference type="KEGG" id="asd:AS9A_P20068"/>
<dbReference type="InterPro" id="IPR032689">
    <property type="entry name" value="TraG-D_C"/>
</dbReference>
<evidence type="ECO:0000256" key="4">
    <source>
        <dbReference type="ARBA" id="ARBA00022692"/>
    </source>
</evidence>
<comment type="subcellular location">
    <subcellularLocation>
        <location evidence="1">Cell membrane</location>
        <topology evidence="1">Multi-pass membrane protein</topology>
    </subcellularLocation>
</comment>
<keyword evidence="5 8" id="KW-1133">Transmembrane helix</keyword>
<dbReference type="InterPro" id="IPR003688">
    <property type="entry name" value="TraG/VirD4"/>
</dbReference>
<accession>F6ESJ1</accession>
<dbReference type="Gene3D" id="3.40.50.300">
    <property type="entry name" value="P-loop containing nucleotide triphosphate hydrolases"/>
    <property type="match status" value="1"/>
</dbReference>
<dbReference type="OrthoDB" id="226701at2"/>
<keyword evidence="10" id="KW-0614">Plasmid</keyword>
<feature type="domain" description="TraD/TraG TraM recognition site" evidence="9">
    <location>
        <begin position="443"/>
        <end position="566"/>
    </location>
</feature>
<sequence length="642" mass="69879">MTSRVRRDRPGTGSGSTKVFLIVLAVIATLCVMSTAYKLGGGEADWNPLGLIVLLFLGKTSWPAAATGYLAAVGLAILGLLVAAAVIAKHTGIAEKMRRRRVEKRLDSLARTSMINPHDVPETDPRFQAATTRKLAPEVPDNHPGFLGVPVGTTVVANRVLRMMWEWVALAYAGTRMGKTAGLCVPAIVAAPGAVIATSNKPDIFTDTQGIRRQHGTVWLLDLQGVVTGNQQQRALFWFNPLRGVGDLPTAKHVMDCFVSAAIEPGSRPDAYFDPESRDLFGAYILAAAMAGGDLLHVTSWLRNIQSQVAPTILDENGYHDLAESMRARQRINSRQRDGFYGMARRYLTPLDEPRFAAAVVPNQRKKISLDENGKITVSDGNHVHNLPELNIARFVRSTDTIYALSEEGPGSAAAIGTALIGAVFIEAKLYGRTQPNKRMPLPLLAVLDEAANVCRLRELPKWYSYFGSQGINAITILQSPSQAVDVWGEAGAKLLSDAANLTWYGGNVDDKKYLGDLSASIGDHYVETESMSVSTSLRNGTGGSSQRSWQRERIMDVSDLEALPRTRAIVKIGGSKPLLVKKDFWFESKHKHAVTASKQTADTNALLPPKPNQRTQTPRTAVDSEYEALATSQFFDHSQKA</sequence>
<feature type="transmembrane region" description="Helical" evidence="8">
    <location>
        <begin position="60"/>
        <end position="88"/>
    </location>
</feature>
<reference evidence="10 11" key="1">
    <citation type="journal article" date="2011" name="J. Bacteriol.">
        <title>Complete genome sequence of Amycolicicoccus subflavus DQS3-9A1T, an actinomycete isolated from crude oil-polluted soil.</title>
        <authorList>
            <person name="Cai M."/>
            <person name="Chen W.M."/>
            <person name="Nie Y."/>
            <person name="Chi C.Q."/>
            <person name="Wang Y.N."/>
            <person name="Tang Y.Q."/>
            <person name="Li G.Y."/>
            <person name="Wu X.L."/>
        </authorList>
    </citation>
    <scope>NUCLEOTIDE SEQUENCE [LARGE SCALE GENOMIC DNA]</scope>
    <source>
        <strain evidence="11">DSM 45089 / DQS3-9A1</strain>
        <plasmid evidence="10 11">pAS9A-2</plasmid>
    </source>
</reference>
<evidence type="ECO:0000313" key="10">
    <source>
        <dbReference type="EMBL" id="AEF43112.1"/>
    </source>
</evidence>
<dbReference type="Pfam" id="PF02534">
    <property type="entry name" value="T4SS-DNA_transf"/>
    <property type="match status" value="1"/>
</dbReference>
<proteinExistence type="inferred from homology"/>
<dbReference type="Pfam" id="PF12696">
    <property type="entry name" value="TraG-D_C"/>
    <property type="match status" value="1"/>
</dbReference>
<gene>
    <name evidence="10" type="ordered locus">AS9A_P20068</name>
</gene>
<protein>
    <submittedName>
        <fullName evidence="10">Conserved hypothetical membrane protein</fullName>
    </submittedName>
</protein>
<dbReference type="InterPro" id="IPR027417">
    <property type="entry name" value="P-loop_NTPase"/>
</dbReference>
<dbReference type="EMBL" id="CP002788">
    <property type="protein sequence ID" value="AEF43112.1"/>
    <property type="molecule type" value="Genomic_DNA"/>
</dbReference>
<dbReference type="GO" id="GO:0005886">
    <property type="term" value="C:plasma membrane"/>
    <property type="evidence" value="ECO:0007669"/>
    <property type="project" value="UniProtKB-SubCell"/>
</dbReference>
<evidence type="ECO:0000256" key="5">
    <source>
        <dbReference type="ARBA" id="ARBA00022989"/>
    </source>
</evidence>
<dbReference type="Proteomes" id="UP000009235">
    <property type="component" value="Plasmid pAS9A-2"/>
</dbReference>
<keyword evidence="3" id="KW-1003">Cell membrane</keyword>
<dbReference type="CDD" id="cd01127">
    <property type="entry name" value="TrwB_TraG_TraD_VirD4"/>
    <property type="match status" value="1"/>
</dbReference>
<comment type="similarity">
    <text evidence="2">Belongs to the VirD4/TraG family.</text>
</comment>
<keyword evidence="4 8" id="KW-0812">Transmembrane</keyword>
<name>F6ESJ1_HOYSD</name>
<evidence type="ECO:0000256" key="7">
    <source>
        <dbReference type="SAM" id="MobiDB-lite"/>
    </source>
</evidence>
<keyword evidence="6 8" id="KW-0472">Membrane</keyword>
<dbReference type="SUPFAM" id="SSF52540">
    <property type="entry name" value="P-loop containing nucleoside triphosphate hydrolases"/>
    <property type="match status" value="1"/>
</dbReference>
<dbReference type="InterPro" id="IPR051539">
    <property type="entry name" value="T4SS-coupling_protein"/>
</dbReference>
<evidence type="ECO:0000256" key="6">
    <source>
        <dbReference type="ARBA" id="ARBA00023136"/>
    </source>
</evidence>
<geneLocation type="plasmid" evidence="10 11">
    <name>pAS9A-2</name>
</geneLocation>
<dbReference type="RefSeq" id="WP_013798119.1">
    <property type="nucleotide sequence ID" value="NC_015561.1"/>
</dbReference>
<evidence type="ECO:0000256" key="2">
    <source>
        <dbReference type="ARBA" id="ARBA00008806"/>
    </source>
</evidence>